<feature type="transmembrane region" description="Helical" evidence="12">
    <location>
        <begin position="145"/>
        <end position="165"/>
    </location>
</feature>
<dbReference type="PANTHER" id="PTHR45760">
    <property type="entry name" value="FI19922P1-RELATED"/>
    <property type="match status" value="1"/>
</dbReference>
<dbReference type="eggNOG" id="KOG0761">
    <property type="taxonomic scope" value="Eukaryota"/>
</dbReference>
<evidence type="ECO:0000256" key="8">
    <source>
        <dbReference type="ARBA" id="ARBA00023128"/>
    </source>
</evidence>
<organism evidence="13">
    <name type="scientific">Amphimedon queenslandica</name>
    <name type="common">Sponge</name>
    <dbReference type="NCBI Taxonomy" id="400682"/>
    <lineage>
        <taxon>Eukaryota</taxon>
        <taxon>Metazoa</taxon>
        <taxon>Porifera</taxon>
        <taxon>Demospongiae</taxon>
        <taxon>Heteroscleromorpha</taxon>
        <taxon>Haplosclerida</taxon>
        <taxon>Niphatidae</taxon>
        <taxon>Amphimedon</taxon>
    </lineage>
</organism>
<evidence type="ECO:0000256" key="2">
    <source>
        <dbReference type="ARBA" id="ARBA00006375"/>
    </source>
</evidence>
<keyword evidence="5" id="KW-0677">Repeat</keyword>
<dbReference type="Pfam" id="PF00153">
    <property type="entry name" value="Mito_carr"/>
    <property type="match status" value="4"/>
</dbReference>
<feature type="repeat" description="Solcar" evidence="10">
    <location>
        <begin position="142"/>
        <end position="227"/>
    </location>
</feature>
<dbReference type="STRING" id="400682.A0A1X7V1S7"/>
<evidence type="ECO:0000256" key="10">
    <source>
        <dbReference type="PROSITE-ProRule" id="PRU00282"/>
    </source>
</evidence>
<evidence type="ECO:0000256" key="3">
    <source>
        <dbReference type="ARBA" id="ARBA00022448"/>
    </source>
</evidence>
<evidence type="ECO:0000313" key="13">
    <source>
        <dbReference type="EnsemblMetazoa" id="Aqu2.1.33527_001"/>
    </source>
</evidence>
<keyword evidence="9 10" id="KW-0472">Membrane</keyword>
<name>A0A1X7V1S7_AMPQE</name>
<dbReference type="SUPFAM" id="SSF103506">
    <property type="entry name" value="Mitochondrial carrier"/>
    <property type="match status" value="1"/>
</dbReference>
<reference evidence="13" key="2">
    <citation type="submission" date="2017-05" db="UniProtKB">
        <authorList>
            <consortium name="EnsemblMetazoa"/>
        </authorList>
    </citation>
    <scope>IDENTIFICATION</scope>
</reference>
<evidence type="ECO:0000313" key="14">
    <source>
        <dbReference type="Proteomes" id="UP000007879"/>
    </source>
</evidence>
<feature type="transmembrane region" description="Helical" evidence="12">
    <location>
        <begin position="233"/>
        <end position="254"/>
    </location>
</feature>
<proteinExistence type="inferred from homology"/>
<dbReference type="Proteomes" id="UP000007879">
    <property type="component" value="Unassembled WGS sequence"/>
</dbReference>
<dbReference type="PROSITE" id="PS51257">
    <property type="entry name" value="PROKAR_LIPOPROTEIN"/>
    <property type="match status" value="1"/>
</dbReference>
<dbReference type="EnsemblMetazoa" id="Aqu2.1.33527_001">
    <property type="protein sequence ID" value="Aqu2.1.33527_001"/>
    <property type="gene ID" value="Aqu2.1.33527"/>
</dbReference>
<accession>A0A1X7V1S7</accession>
<feature type="transmembrane region" description="Helical" evidence="12">
    <location>
        <begin position="106"/>
        <end position="125"/>
    </location>
</feature>
<evidence type="ECO:0008006" key="15">
    <source>
        <dbReference type="Google" id="ProtNLM"/>
    </source>
</evidence>
<reference evidence="14" key="1">
    <citation type="journal article" date="2010" name="Nature">
        <title>The Amphimedon queenslandica genome and the evolution of animal complexity.</title>
        <authorList>
            <person name="Srivastava M."/>
            <person name="Simakov O."/>
            <person name="Chapman J."/>
            <person name="Fahey B."/>
            <person name="Gauthier M.E."/>
            <person name="Mitros T."/>
            <person name="Richards G.S."/>
            <person name="Conaco C."/>
            <person name="Dacre M."/>
            <person name="Hellsten U."/>
            <person name="Larroux C."/>
            <person name="Putnam N.H."/>
            <person name="Stanke M."/>
            <person name="Adamska M."/>
            <person name="Darling A."/>
            <person name="Degnan S.M."/>
            <person name="Oakley T.H."/>
            <person name="Plachetzki D.C."/>
            <person name="Zhai Y."/>
            <person name="Adamski M."/>
            <person name="Calcino A."/>
            <person name="Cummins S.F."/>
            <person name="Goodstein D.M."/>
            <person name="Harris C."/>
            <person name="Jackson D.J."/>
            <person name="Leys S.P."/>
            <person name="Shu S."/>
            <person name="Woodcroft B.J."/>
            <person name="Vervoort M."/>
            <person name="Kosik K.S."/>
            <person name="Manning G."/>
            <person name="Degnan B.M."/>
            <person name="Rokhsar D.S."/>
        </authorList>
    </citation>
    <scope>NUCLEOTIDE SEQUENCE [LARGE SCALE GENOMIC DNA]</scope>
</reference>
<feature type="repeat" description="Solcar" evidence="10">
    <location>
        <begin position="14"/>
        <end position="134"/>
    </location>
</feature>
<dbReference type="InterPro" id="IPR023395">
    <property type="entry name" value="MCP_dom_sf"/>
</dbReference>
<dbReference type="InterPro" id="IPR045315">
    <property type="entry name" value="Mtm1-like"/>
</dbReference>
<evidence type="ECO:0000256" key="11">
    <source>
        <dbReference type="RuleBase" id="RU000488"/>
    </source>
</evidence>
<sequence>MKYHRVHSDTLLPVTPIQQLISSCSGAILTSLLTTPFDVVKVRLQRQQSTLKPCYILDCRAALDGVCICTYESPYPHLPPYSPVHRYTGTLDAFVKLARTEGVGSWWKGLSPTLLMAVPLTVIYYTLYDQLKVRLGFDPNERNFAAPLVSGVVSRTVAVTAVCPIELVRTKLQSRTGVNISEVLSVVRTVTAQNGVLSMWRGLSPMLLRDVPFSVIYWLGYEDLKRNFTNRSLFYQPLVPFIAGSIAGTFAAIVTTPLDVVKTHMQAELGEPEVGNKLGVGSMSRVMRTILQEYGAPGLFAGLIPRVAKVAPACAIMIGTYETCKDFFSEYNASH</sequence>
<dbReference type="GO" id="GO:1990542">
    <property type="term" value="P:mitochondrial transmembrane transport"/>
    <property type="evidence" value="ECO:0007669"/>
    <property type="project" value="InterPro"/>
</dbReference>
<gene>
    <name evidence="13" type="primary">100633720</name>
</gene>
<feature type="repeat" description="Solcar" evidence="10">
    <location>
        <begin position="235"/>
        <end position="327"/>
    </location>
</feature>
<evidence type="ECO:0000256" key="4">
    <source>
        <dbReference type="ARBA" id="ARBA00022692"/>
    </source>
</evidence>
<evidence type="ECO:0000256" key="7">
    <source>
        <dbReference type="ARBA" id="ARBA00022989"/>
    </source>
</evidence>
<keyword evidence="6" id="KW-0999">Mitochondrion inner membrane</keyword>
<evidence type="ECO:0000256" key="6">
    <source>
        <dbReference type="ARBA" id="ARBA00022792"/>
    </source>
</evidence>
<dbReference type="PROSITE" id="PS50920">
    <property type="entry name" value="SOLCAR"/>
    <property type="match status" value="3"/>
</dbReference>
<keyword evidence="14" id="KW-1185">Reference proteome</keyword>
<dbReference type="InterPro" id="IPR018108">
    <property type="entry name" value="MCP_transmembrane"/>
</dbReference>
<evidence type="ECO:0000256" key="9">
    <source>
        <dbReference type="ARBA" id="ARBA00023136"/>
    </source>
</evidence>
<dbReference type="AlphaFoldDB" id="A0A1X7V1S7"/>
<keyword evidence="8" id="KW-0496">Mitochondrion</keyword>
<comment type="similarity">
    <text evidence="2 11">Belongs to the mitochondrial carrier (TC 2.A.29) family.</text>
</comment>
<dbReference type="OMA" id="CAIMISI"/>
<evidence type="ECO:0000256" key="12">
    <source>
        <dbReference type="SAM" id="Phobius"/>
    </source>
</evidence>
<dbReference type="Gene3D" id="1.50.40.10">
    <property type="entry name" value="Mitochondrial carrier domain"/>
    <property type="match status" value="2"/>
</dbReference>
<dbReference type="InParanoid" id="A0A1X7V1S7"/>
<evidence type="ECO:0000256" key="1">
    <source>
        <dbReference type="ARBA" id="ARBA00004448"/>
    </source>
</evidence>
<evidence type="ECO:0000256" key="5">
    <source>
        <dbReference type="ARBA" id="ARBA00022737"/>
    </source>
</evidence>
<comment type="subcellular location">
    <subcellularLocation>
        <location evidence="1">Mitochondrion inner membrane</location>
        <topology evidence="1">Multi-pass membrane protein</topology>
    </subcellularLocation>
</comment>
<keyword evidence="4 10" id="KW-0812">Transmembrane</keyword>
<dbReference type="OrthoDB" id="1747031at2759"/>
<dbReference type="KEGG" id="aqu:100633720"/>
<dbReference type="PANTHER" id="PTHR45760:SF2">
    <property type="entry name" value="FI19922P1-RELATED"/>
    <property type="match status" value="1"/>
</dbReference>
<keyword evidence="7 12" id="KW-1133">Transmembrane helix</keyword>
<keyword evidence="3 11" id="KW-0813">Transport</keyword>
<protein>
    <recommendedName>
        <fullName evidence="15">Solute carrier family 25 member 40</fullName>
    </recommendedName>
</protein>
<dbReference type="EnsemblMetazoa" id="XM_003386115.2">
    <property type="protein sequence ID" value="XP_003386163.1"/>
    <property type="gene ID" value="LOC100633720"/>
</dbReference>
<dbReference type="GO" id="GO:0005743">
    <property type="term" value="C:mitochondrial inner membrane"/>
    <property type="evidence" value="ECO:0007669"/>
    <property type="project" value="UniProtKB-SubCell"/>
</dbReference>